<dbReference type="OrthoDB" id="10436810at2759"/>
<name>A0A8H4EI40_GIGMA</name>
<dbReference type="AlphaFoldDB" id="A0A8H4EI40"/>
<evidence type="ECO:0008006" key="4">
    <source>
        <dbReference type="Google" id="ProtNLM"/>
    </source>
</evidence>
<keyword evidence="1" id="KW-0472">Membrane</keyword>
<accession>A0A8H4EI40</accession>
<reference evidence="2 3" key="1">
    <citation type="journal article" date="2019" name="Environ. Microbiol.">
        <title>At the nexus of three kingdoms: the genome of the mycorrhizal fungus Gigaspora margarita provides insights into plant, endobacterial and fungal interactions.</title>
        <authorList>
            <person name="Venice F."/>
            <person name="Ghignone S."/>
            <person name="Salvioli di Fossalunga A."/>
            <person name="Amselem J."/>
            <person name="Novero M."/>
            <person name="Xianan X."/>
            <person name="Sedzielewska Toro K."/>
            <person name="Morin E."/>
            <person name="Lipzen A."/>
            <person name="Grigoriev I.V."/>
            <person name="Henrissat B."/>
            <person name="Martin F.M."/>
            <person name="Bonfante P."/>
        </authorList>
    </citation>
    <scope>NUCLEOTIDE SEQUENCE [LARGE SCALE GENOMIC DNA]</scope>
    <source>
        <strain evidence="2 3">BEG34</strain>
    </source>
</reference>
<proteinExistence type="predicted"/>
<evidence type="ECO:0000256" key="1">
    <source>
        <dbReference type="SAM" id="Phobius"/>
    </source>
</evidence>
<gene>
    <name evidence="2" type="ORF">F8M41_022585</name>
</gene>
<protein>
    <recommendedName>
        <fullName evidence="4">Transmembrane protein</fullName>
    </recommendedName>
</protein>
<evidence type="ECO:0000313" key="3">
    <source>
        <dbReference type="Proteomes" id="UP000439903"/>
    </source>
</evidence>
<keyword evidence="1" id="KW-1133">Transmembrane helix</keyword>
<keyword evidence="1" id="KW-0812">Transmembrane</keyword>
<dbReference type="Proteomes" id="UP000439903">
    <property type="component" value="Unassembled WGS sequence"/>
</dbReference>
<sequence>MELRAHIILFIIIIIYSTASAVPAVQRNKHLRPAINSHKHDVKPTPTAPTVLTVNKPRKTPFSQYFCPPLC</sequence>
<dbReference type="EMBL" id="WTPW01000702">
    <property type="protein sequence ID" value="KAF0487325.1"/>
    <property type="molecule type" value="Genomic_DNA"/>
</dbReference>
<keyword evidence="3" id="KW-1185">Reference proteome</keyword>
<feature type="transmembrane region" description="Helical" evidence="1">
    <location>
        <begin position="6"/>
        <end position="25"/>
    </location>
</feature>
<evidence type="ECO:0000313" key="2">
    <source>
        <dbReference type="EMBL" id="KAF0487325.1"/>
    </source>
</evidence>
<comment type="caution">
    <text evidence="2">The sequence shown here is derived from an EMBL/GenBank/DDBJ whole genome shotgun (WGS) entry which is preliminary data.</text>
</comment>
<organism evidence="2 3">
    <name type="scientific">Gigaspora margarita</name>
    <dbReference type="NCBI Taxonomy" id="4874"/>
    <lineage>
        <taxon>Eukaryota</taxon>
        <taxon>Fungi</taxon>
        <taxon>Fungi incertae sedis</taxon>
        <taxon>Mucoromycota</taxon>
        <taxon>Glomeromycotina</taxon>
        <taxon>Glomeromycetes</taxon>
        <taxon>Diversisporales</taxon>
        <taxon>Gigasporaceae</taxon>
        <taxon>Gigaspora</taxon>
    </lineage>
</organism>